<reference evidence="1 2" key="1">
    <citation type="submission" date="2014-11" db="EMBL/GenBank/DDBJ databases">
        <title>Complete genome sequence of vB_YenM_TG1, a broad host range bacteriophage which infects Yersinia enterocolitica.</title>
        <authorList>
            <person name="Leon-Velarde C.G."/>
            <person name="Kropinski A.M."/>
            <person name="Chen S."/>
            <person name="Griffiths M.W."/>
            <person name="Odumeru J.A."/>
        </authorList>
    </citation>
    <scope>NUCLEOTIDE SEQUENCE [LARGE SCALE GENOMIC DNA]</scope>
</reference>
<name>A0A0B5A4L8_9CAUD</name>
<proteinExistence type="predicted"/>
<dbReference type="RefSeq" id="YP_009200447.1">
    <property type="nucleotide sequence ID" value="NC_028820.1"/>
</dbReference>
<dbReference type="EMBL" id="KP202158">
    <property type="protein sequence ID" value="AJD81996.1"/>
    <property type="molecule type" value="Genomic_DNA"/>
</dbReference>
<keyword evidence="1" id="KW-0238">DNA-binding</keyword>
<organism evidence="1 2">
    <name type="scientific">Yersinia phage vB_YenM_TG1</name>
    <dbReference type="NCBI Taxonomy" id="1589265"/>
    <lineage>
        <taxon>Viruses</taxon>
        <taxon>Duplodnaviria</taxon>
        <taxon>Heunggongvirae</taxon>
        <taxon>Uroviricota</taxon>
        <taxon>Caudoviricetes</taxon>
        <taxon>Pantevenvirales</taxon>
        <taxon>Straboviridae</taxon>
        <taxon>Tevenvirinae</taxon>
        <taxon>Tegunavirus</taxon>
        <taxon>Tegunavirus yenmtg1</taxon>
    </lineage>
</organism>
<accession>A0A0B5A4L8</accession>
<dbReference type="InterPro" id="IPR021289">
    <property type="entry name" value="UvsY"/>
</dbReference>
<keyword evidence="2" id="KW-1185">Reference proteome</keyword>
<dbReference type="KEGG" id="vg:26627510"/>
<dbReference type="Proteomes" id="UP000031805">
    <property type="component" value="Segment"/>
</dbReference>
<protein>
    <submittedName>
        <fullName evidence="1">Single stranded DNA-binding protein</fullName>
    </submittedName>
</protein>
<evidence type="ECO:0000313" key="1">
    <source>
        <dbReference type="EMBL" id="AJD81996.1"/>
    </source>
</evidence>
<sequence>MKLEDLQVELDADMEIDGTKLQYEAANNPKIYSKWIRYHSACRKEMLAIEARKKNALKDRLDFYTGRSDEVSMIQYDKSELKTVMHADDSILKLETHFQYWGIMLEFCSKGIDAVKGRGFAIKAMIDIRSLESGK</sequence>
<dbReference type="GeneID" id="26627510"/>
<dbReference type="Pfam" id="PF11056">
    <property type="entry name" value="UvsY"/>
    <property type="match status" value="1"/>
</dbReference>
<evidence type="ECO:0000313" key="2">
    <source>
        <dbReference type="Proteomes" id="UP000031805"/>
    </source>
</evidence>
<dbReference type="GO" id="GO:0003677">
    <property type="term" value="F:DNA binding"/>
    <property type="evidence" value="ECO:0007669"/>
    <property type="project" value="UniProtKB-KW"/>
</dbReference>
<gene>
    <name evidence="1" type="ORF">YenMTG1_186</name>
</gene>